<sequence length="234" mass="26721">MKNLKKLIIIIASFSIACSTTNEIKIIKTDLNDSSKENVTIEINFTNLTEVKKEIEINLNTIDYISKDDYKFGSKYKFSETLDNNTLKIKIPKGKYVGSIELKLSKTIPFYSNQSGSHTVYFGINEQRIKENIINEKCNSNESYSFKKLKSSKFSNFCNDLDVLNKKYSINFSLDGKIDFNPTKTLALTYVGLSIGLAKSFQYYQLAPFLLISGYFGFIQNDMEIKSEILEEAL</sequence>
<evidence type="ECO:0000313" key="1">
    <source>
        <dbReference type="EMBL" id="TGM61901.1"/>
    </source>
</evidence>
<dbReference type="EMBL" id="RQHF01000002">
    <property type="protein sequence ID" value="TGM61901.1"/>
    <property type="molecule type" value="Genomic_DNA"/>
</dbReference>
<keyword evidence="2" id="KW-1185">Reference proteome</keyword>
<proteinExistence type="predicted"/>
<dbReference type="RefSeq" id="WP_135656334.1">
    <property type="nucleotide sequence ID" value="NZ_RQHF01000002.1"/>
</dbReference>
<comment type="caution">
    <text evidence="1">The sequence shown here is derived from an EMBL/GenBank/DDBJ whole genome shotgun (WGS) entry which is preliminary data.</text>
</comment>
<evidence type="ECO:0000313" key="2">
    <source>
        <dbReference type="Proteomes" id="UP000298112"/>
    </source>
</evidence>
<evidence type="ECO:0008006" key="3">
    <source>
        <dbReference type="Google" id="ProtNLM"/>
    </source>
</evidence>
<name>A0ABY2NU64_9LEPT</name>
<gene>
    <name evidence="1" type="ORF">EHQ95_00030</name>
</gene>
<accession>A0ABY2NU64</accession>
<reference evidence="2" key="1">
    <citation type="journal article" date="2019" name="PLoS Negl. Trop. Dis.">
        <title>Revisiting the worldwide diversity of Leptospira species in the environment.</title>
        <authorList>
            <person name="Vincent A.T."/>
            <person name="Schiettekatte O."/>
            <person name="Bourhy P."/>
            <person name="Veyrier F.J."/>
            <person name="Picardeau M."/>
        </authorList>
    </citation>
    <scope>NUCLEOTIDE SEQUENCE [LARGE SCALE GENOMIC DNA]</scope>
    <source>
        <strain evidence="2">201601955</strain>
    </source>
</reference>
<organism evidence="1 2">
    <name type="scientific">Leptospira vanthielii</name>
    <dbReference type="NCBI Taxonomy" id="293085"/>
    <lineage>
        <taxon>Bacteria</taxon>
        <taxon>Pseudomonadati</taxon>
        <taxon>Spirochaetota</taxon>
        <taxon>Spirochaetia</taxon>
        <taxon>Leptospirales</taxon>
        <taxon>Leptospiraceae</taxon>
        <taxon>Leptospira</taxon>
    </lineage>
</organism>
<dbReference type="Proteomes" id="UP000298112">
    <property type="component" value="Unassembled WGS sequence"/>
</dbReference>
<protein>
    <recommendedName>
        <fullName evidence="3">Lipoprotein</fullName>
    </recommendedName>
</protein>
<dbReference type="PROSITE" id="PS51257">
    <property type="entry name" value="PROKAR_LIPOPROTEIN"/>
    <property type="match status" value="1"/>
</dbReference>